<reference evidence="1 2" key="1">
    <citation type="submission" date="2018-10" db="EMBL/GenBank/DDBJ databases">
        <title>Fifty Aureobasidium pullulans genomes reveal a recombining polyextremotolerant generalist.</title>
        <authorList>
            <person name="Gostincar C."/>
            <person name="Turk M."/>
            <person name="Zajc J."/>
            <person name="Gunde-Cimerman N."/>
        </authorList>
    </citation>
    <scope>NUCLEOTIDE SEQUENCE [LARGE SCALE GENOMIC DNA]</scope>
    <source>
        <strain evidence="1 2">EXF-11900</strain>
    </source>
</reference>
<evidence type="ECO:0000313" key="1">
    <source>
        <dbReference type="EMBL" id="THV67511.1"/>
    </source>
</evidence>
<evidence type="ECO:0000313" key="2">
    <source>
        <dbReference type="Proteomes" id="UP000304951"/>
    </source>
</evidence>
<sequence>ADNLPPPERRSRAIIVIVTYCKVDTSPPLFPPSGLDASIRILKTRNTFTIHICATCASKKELARKRGKALGGADAITIPVARQLSKEGRRKKQAEL</sequence>
<dbReference type="AlphaFoldDB" id="A0A4S8SAV9"/>
<accession>A0A4S8SAV9</accession>
<comment type="caution">
    <text evidence="1">The sequence shown here is derived from an EMBL/GenBank/DDBJ whole genome shotgun (WGS) entry which is preliminary data.</text>
</comment>
<protein>
    <submittedName>
        <fullName evidence="1">Uncharacterized protein</fullName>
    </submittedName>
</protein>
<proteinExistence type="predicted"/>
<feature type="non-terminal residue" evidence="1">
    <location>
        <position position="1"/>
    </location>
</feature>
<dbReference type="Proteomes" id="UP000304951">
    <property type="component" value="Unassembled WGS sequence"/>
</dbReference>
<dbReference type="EMBL" id="QZAF01000400">
    <property type="protein sequence ID" value="THV67511.1"/>
    <property type="molecule type" value="Genomic_DNA"/>
</dbReference>
<gene>
    <name evidence="1" type="ORF">D6D28_07437</name>
</gene>
<name>A0A4S8SAV9_AURPU</name>
<organism evidence="1 2">
    <name type="scientific">Aureobasidium pullulans</name>
    <name type="common">Black yeast</name>
    <name type="synonym">Pullularia pullulans</name>
    <dbReference type="NCBI Taxonomy" id="5580"/>
    <lineage>
        <taxon>Eukaryota</taxon>
        <taxon>Fungi</taxon>
        <taxon>Dikarya</taxon>
        <taxon>Ascomycota</taxon>
        <taxon>Pezizomycotina</taxon>
        <taxon>Dothideomycetes</taxon>
        <taxon>Dothideomycetidae</taxon>
        <taxon>Dothideales</taxon>
        <taxon>Saccotheciaceae</taxon>
        <taxon>Aureobasidium</taxon>
    </lineage>
</organism>